<feature type="transmembrane region" description="Helical" evidence="1">
    <location>
        <begin position="49"/>
        <end position="71"/>
    </location>
</feature>
<dbReference type="Proteomes" id="UP001165121">
    <property type="component" value="Unassembled WGS sequence"/>
</dbReference>
<evidence type="ECO:0000313" key="3">
    <source>
        <dbReference type="Proteomes" id="UP001165121"/>
    </source>
</evidence>
<comment type="caution">
    <text evidence="2">The sequence shown here is derived from an EMBL/GenBank/DDBJ whole genome shotgun (WGS) entry which is preliminary data.</text>
</comment>
<feature type="transmembrane region" description="Helical" evidence="1">
    <location>
        <begin position="161"/>
        <end position="184"/>
    </location>
</feature>
<keyword evidence="3" id="KW-1185">Reference proteome</keyword>
<name>A0A9W6YE55_9STRA</name>
<sequence>MTTGHTLAVCPPVRSILASICTVSFAVAAPGAAIAALSVLVVSNVAACVVAVVHGCATTVAAGGAIAVGLASSLVPTHASRRAIVAIFRWITLTSVVISEFVVADGAPLSVRRLVARCVPVAVWADVVGCWAVVSVVVGFAIVVGTAWLSPLLAGVAATSVGVATVGCVVIVVALAIVVAVYAVDVAVCSAPGKVAIGFATGP</sequence>
<feature type="transmembrane region" description="Helical" evidence="1">
    <location>
        <begin position="123"/>
        <end position="149"/>
    </location>
</feature>
<evidence type="ECO:0000256" key="1">
    <source>
        <dbReference type="SAM" id="Phobius"/>
    </source>
</evidence>
<feature type="transmembrane region" description="Helical" evidence="1">
    <location>
        <begin position="16"/>
        <end position="42"/>
    </location>
</feature>
<evidence type="ECO:0000313" key="2">
    <source>
        <dbReference type="EMBL" id="GMF60939.1"/>
    </source>
</evidence>
<keyword evidence="1" id="KW-0472">Membrane</keyword>
<protein>
    <submittedName>
        <fullName evidence="2">Unnamed protein product</fullName>
    </submittedName>
</protein>
<feature type="transmembrane region" description="Helical" evidence="1">
    <location>
        <begin position="83"/>
        <end position="103"/>
    </location>
</feature>
<gene>
    <name evidence="2" type="ORF">Pfra01_002650600</name>
</gene>
<dbReference type="EMBL" id="BSXT01005579">
    <property type="protein sequence ID" value="GMF60939.1"/>
    <property type="molecule type" value="Genomic_DNA"/>
</dbReference>
<proteinExistence type="predicted"/>
<accession>A0A9W6YE55</accession>
<dbReference type="AlphaFoldDB" id="A0A9W6YE55"/>
<organism evidence="2 3">
    <name type="scientific">Phytophthora fragariaefolia</name>
    <dbReference type="NCBI Taxonomy" id="1490495"/>
    <lineage>
        <taxon>Eukaryota</taxon>
        <taxon>Sar</taxon>
        <taxon>Stramenopiles</taxon>
        <taxon>Oomycota</taxon>
        <taxon>Peronosporomycetes</taxon>
        <taxon>Peronosporales</taxon>
        <taxon>Peronosporaceae</taxon>
        <taxon>Phytophthora</taxon>
    </lineage>
</organism>
<keyword evidence="1" id="KW-0812">Transmembrane</keyword>
<reference evidence="2" key="1">
    <citation type="submission" date="2023-04" db="EMBL/GenBank/DDBJ databases">
        <title>Phytophthora fragariaefolia NBRC 109709.</title>
        <authorList>
            <person name="Ichikawa N."/>
            <person name="Sato H."/>
            <person name="Tonouchi N."/>
        </authorList>
    </citation>
    <scope>NUCLEOTIDE SEQUENCE</scope>
    <source>
        <strain evidence="2">NBRC 109709</strain>
    </source>
</reference>
<keyword evidence="1" id="KW-1133">Transmembrane helix</keyword>